<organism evidence="1">
    <name type="scientific">marine sediment metagenome</name>
    <dbReference type="NCBI Taxonomy" id="412755"/>
    <lineage>
        <taxon>unclassified sequences</taxon>
        <taxon>metagenomes</taxon>
        <taxon>ecological metagenomes</taxon>
    </lineage>
</organism>
<sequence>VYPEKDMGERVARSLVSSNIIDFLRVSPDVSIIEIPAPVF</sequence>
<protein>
    <submittedName>
        <fullName evidence="1">Uncharacterized protein</fullName>
    </submittedName>
</protein>
<dbReference type="EMBL" id="BART01009906">
    <property type="protein sequence ID" value="GAG82496.1"/>
    <property type="molecule type" value="Genomic_DNA"/>
</dbReference>
<name>X1CE64_9ZZZZ</name>
<accession>X1CE64</accession>
<feature type="non-terminal residue" evidence="1">
    <location>
        <position position="1"/>
    </location>
</feature>
<proteinExistence type="predicted"/>
<gene>
    <name evidence="1" type="ORF">S01H4_21774</name>
</gene>
<evidence type="ECO:0000313" key="1">
    <source>
        <dbReference type="EMBL" id="GAG82496.1"/>
    </source>
</evidence>
<comment type="caution">
    <text evidence="1">The sequence shown here is derived from an EMBL/GenBank/DDBJ whole genome shotgun (WGS) entry which is preliminary data.</text>
</comment>
<dbReference type="AlphaFoldDB" id="X1CE64"/>
<reference evidence="1" key="1">
    <citation type="journal article" date="2014" name="Front. Microbiol.">
        <title>High frequency of phylogenetically diverse reductive dehalogenase-homologous genes in deep subseafloor sedimentary metagenomes.</title>
        <authorList>
            <person name="Kawai M."/>
            <person name="Futagami T."/>
            <person name="Toyoda A."/>
            <person name="Takaki Y."/>
            <person name="Nishi S."/>
            <person name="Hori S."/>
            <person name="Arai W."/>
            <person name="Tsubouchi T."/>
            <person name="Morono Y."/>
            <person name="Uchiyama I."/>
            <person name="Ito T."/>
            <person name="Fujiyama A."/>
            <person name="Inagaki F."/>
            <person name="Takami H."/>
        </authorList>
    </citation>
    <scope>NUCLEOTIDE SEQUENCE</scope>
    <source>
        <strain evidence="1">Expedition CK06-06</strain>
    </source>
</reference>